<comment type="caution">
    <text evidence="4">The sequence shown here is derived from an EMBL/GenBank/DDBJ whole genome shotgun (WGS) entry which is preliminary data.</text>
</comment>
<evidence type="ECO:0000256" key="2">
    <source>
        <dbReference type="ARBA" id="ARBA00023315"/>
    </source>
</evidence>
<dbReference type="PANTHER" id="PTHR43877">
    <property type="entry name" value="AMINOALKYLPHOSPHONATE N-ACETYLTRANSFERASE-RELATED-RELATED"/>
    <property type="match status" value="1"/>
</dbReference>
<dbReference type="PANTHER" id="PTHR43877:SF1">
    <property type="entry name" value="ACETYLTRANSFERASE"/>
    <property type="match status" value="1"/>
</dbReference>
<dbReference type="InterPro" id="IPR050832">
    <property type="entry name" value="Bact_Acetyltransf"/>
</dbReference>
<keyword evidence="1" id="KW-0808">Transferase</keyword>
<evidence type="ECO:0000313" key="4">
    <source>
        <dbReference type="EMBL" id="PVE42371.1"/>
    </source>
</evidence>
<reference evidence="4" key="1">
    <citation type="submission" date="2017-04" db="EMBL/GenBank/DDBJ databases">
        <title>Unexpected and diverse lifestyles within the genus Limnohabitans.</title>
        <authorList>
            <person name="Kasalicky V."/>
            <person name="Mehrshad M."/>
            <person name="Andrei S.-A."/>
            <person name="Salcher M."/>
            <person name="Kratochvilova H."/>
            <person name="Simek K."/>
            <person name="Ghai R."/>
        </authorList>
    </citation>
    <scope>NUCLEOTIDE SEQUENCE [LARGE SCALE GENOMIC DNA]</scope>
    <source>
        <strain evidence="4">II-D5</strain>
    </source>
</reference>
<evidence type="ECO:0000256" key="1">
    <source>
        <dbReference type="ARBA" id="ARBA00022679"/>
    </source>
</evidence>
<dbReference type="CDD" id="cd04301">
    <property type="entry name" value="NAT_SF"/>
    <property type="match status" value="1"/>
</dbReference>
<keyword evidence="2" id="KW-0012">Acyltransferase</keyword>
<dbReference type="EMBL" id="LFYT02000015">
    <property type="protein sequence ID" value="PVE42371.1"/>
    <property type="molecule type" value="Genomic_DNA"/>
</dbReference>
<dbReference type="AlphaFoldDB" id="A0A2T7UCM0"/>
<evidence type="ECO:0000313" key="5">
    <source>
        <dbReference type="Proteomes" id="UP000037507"/>
    </source>
</evidence>
<keyword evidence="5" id="KW-1185">Reference proteome</keyword>
<evidence type="ECO:0000259" key="3">
    <source>
        <dbReference type="PROSITE" id="PS51186"/>
    </source>
</evidence>
<dbReference type="STRING" id="1293045.H663_07895"/>
<dbReference type="Proteomes" id="UP000037507">
    <property type="component" value="Unassembled WGS sequence"/>
</dbReference>
<dbReference type="Gene3D" id="3.40.630.30">
    <property type="match status" value="1"/>
</dbReference>
<dbReference type="SUPFAM" id="SSF55729">
    <property type="entry name" value="Acyl-CoA N-acyltransferases (Nat)"/>
    <property type="match status" value="1"/>
</dbReference>
<dbReference type="InterPro" id="IPR000182">
    <property type="entry name" value="GNAT_dom"/>
</dbReference>
<proteinExistence type="predicted"/>
<protein>
    <submittedName>
        <fullName evidence="4">GNAT family N-acetyltransferase</fullName>
    </submittedName>
</protein>
<dbReference type="OrthoDB" id="143110at2"/>
<gene>
    <name evidence="4" type="ORF">H663_012675</name>
</gene>
<dbReference type="PROSITE" id="PS51186">
    <property type="entry name" value="GNAT"/>
    <property type="match status" value="1"/>
</dbReference>
<feature type="domain" description="N-acetyltransferase" evidence="3">
    <location>
        <begin position="17"/>
        <end position="185"/>
    </location>
</feature>
<dbReference type="GO" id="GO:0016747">
    <property type="term" value="F:acyltransferase activity, transferring groups other than amino-acyl groups"/>
    <property type="evidence" value="ECO:0007669"/>
    <property type="project" value="InterPro"/>
</dbReference>
<name>A0A2T7UCM0_9BURK</name>
<organism evidence="4 5">
    <name type="scientific">Limnohabitans planktonicus II-D5</name>
    <dbReference type="NCBI Taxonomy" id="1293045"/>
    <lineage>
        <taxon>Bacteria</taxon>
        <taxon>Pseudomonadati</taxon>
        <taxon>Pseudomonadota</taxon>
        <taxon>Betaproteobacteria</taxon>
        <taxon>Burkholderiales</taxon>
        <taxon>Comamonadaceae</taxon>
        <taxon>Limnohabitans</taxon>
    </lineage>
</organism>
<dbReference type="Pfam" id="PF00583">
    <property type="entry name" value="Acetyltransf_1"/>
    <property type="match status" value="1"/>
</dbReference>
<accession>A0A2T7UCM0</accession>
<sequence>MMETVPQATAAIDPLDMVIRNARHDDAARIAVLATQVWLHTYATEGISAGIADYTRSELTPDKYLAIQNDASAHIWVAERGVHLIGFAVLNMGVPCPTSASTLAELQTLYVQAHFVRQGVGRQLLSVAEKKAFDLAGMPLWLTVNAHNAQAIGFYMRQGYTKQGTTDFVLGEQRHENLVLIGRTPACT</sequence>
<dbReference type="InterPro" id="IPR016181">
    <property type="entry name" value="Acyl_CoA_acyltransferase"/>
</dbReference>